<name>A0A0V1A8J9_9BILA</name>
<keyword evidence="4 9" id="KW-1133">Transmembrane helix</keyword>
<feature type="transmembrane region" description="Helical" evidence="9">
    <location>
        <begin position="21"/>
        <end position="46"/>
    </location>
</feature>
<keyword evidence="2 8" id="KW-0813">Transport</keyword>
<feature type="transmembrane region" description="Helical" evidence="9">
    <location>
        <begin position="467"/>
        <end position="488"/>
    </location>
</feature>
<dbReference type="GO" id="GO:0015271">
    <property type="term" value="F:outward rectifier potassium channel activity"/>
    <property type="evidence" value="ECO:0007669"/>
    <property type="project" value="TreeGrafter"/>
</dbReference>
<dbReference type="PANTHER" id="PTHR11003:SF334">
    <property type="entry name" value="FI03418P"/>
    <property type="match status" value="1"/>
</dbReference>
<comment type="subcellular location">
    <subcellularLocation>
        <location evidence="1">Membrane</location>
        <topology evidence="1">Multi-pass membrane protein</topology>
    </subcellularLocation>
</comment>
<evidence type="ECO:0000313" key="11">
    <source>
        <dbReference type="EMBL" id="KRY21077.1"/>
    </source>
</evidence>
<keyword evidence="7 8" id="KW-0407">Ion channel</keyword>
<sequence>LARKDTMSSRHRRSKVRRLNIFFKRTVAFFFSHIGLCALVVAYTMLGSVLFRAVEGPLEKEVRQLARDNRRQSVDRLWTITYEYNVLYEEEWIQKVQEELLSFKQTLLSAIWKGYDARDYEENVQWTFSGAFLYSLSVITTIGVGFSLFTSKININRFAFGQLMTKVVHPFFVAGAQSTASLILYFENFPNICSLDCLGYGNIACRTYFGKALTIGYAIIGIPLMLLFLTNIGDVLAKMFKFLYRRAYKLRMEITIWNKRRKAARLRKITCSPSFRPANLSRSVSDSCTAKQAVKRVSTFTAKEFHQPQGPPGRKFTRSSSLSEVPVTSGRMQKIRIKRSALEQPSAFMTFSTHPSRSPAIGVGSAEPGDMLEDIRVKALIQRYEFEEYILRETMGEKLNRALVPLWLVLLTMLAYLAVGALLFAVWERWDLLDSFYFCFVSLATIGFGDLFPGASMRDDSAAQEKLVITSLYLLFGMALIAMCFNLAQEEVVNKVVTLVSRFGIIKSDSFEAQ</sequence>
<dbReference type="Proteomes" id="UP000054783">
    <property type="component" value="Unassembled WGS sequence"/>
</dbReference>
<feature type="non-terminal residue" evidence="11">
    <location>
        <position position="1"/>
    </location>
</feature>
<evidence type="ECO:0000256" key="6">
    <source>
        <dbReference type="ARBA" id="ARBA00023136"/>
    </source>
</evidence>
<keyword evidence="6 9" id="KW-0472">Membrane</keyword>
<dbReference type="Gene3D" id="1.10.287.70">
    <property type="match status" value="1"/>
</dbReference>
<feature type="transmembrane region" description="Helical" evidence="9">
    <location>
        <begin position="215"/>
        <end position="237"/>
    </location>
</feature>
<dbReference type="GO" id="GO:0005886">
    <property type="term" value="C:plasma membrane"/>
    <property type="evidence" value="ECO:0007669"/>
    <property type="project" value="TreeGrafter"/>
</dbReference>
<feature type="domain" description="Potassium channel" evidence="10">
    <location>
        <begin position="198"/>
        <end position="237"/>
    </location>
</feature>
<reference evidence="11 12" key="1">
    <citation type="submission" date="2015-01" db="EMBL/GenBank/DDBJ databases">
        <title>Evolution of Trichinella species and genotypes.</title>
        <authorList>
            <person name="Korhonen P.K."/>
            <person name="Edoardo P."/>
            <person name="Giuseppe L.R."/>
            <person name="Gasser R.B."/>
        </authorList>
    </citation>
    <scope>NUCLEOTIDE SEQUENCE [LARGE SCALE GENOMIC DNA]</scope>
    <source>
        <strain evidence="11">ISS2496</strain>
    </source>
</reference>
<evidence type="ECO:0000313" key="12">
    <source>
        <dbReference type="Proteomes" id="UP000054783"/>
    </source>
</evidence>
<dbReference type="InterPro" id="IPR003280">
    <property type="entry name" value="2pore_dom_K_chnl"/>
</dbReference>
<keyword evidence="3 8" id="KW-0812">Transmembrane</keyword>
<dbReference type="Pfam" id="PF07885">
    <property type="entry name" value="Ion_trans_2"/>
    <property type="match status" value="2"/>
</dbReference>
<evidence type="ECO:0000256" key="9">
    <source>
        <dbReference type="SAM" id="Phobius"/>
    </source>
</evidence>
<comment type="similarity">
    <text evidence="8">Belongs to the two pore domain potassium channel (TC 1.A.1.8) family.</text>
</comment>
<dbReference type="GO" id="GO:0030322">
    <property type="term" value="P:stabilization of membrane potential"/>
    <property type="evidence" value="ECO:0007669"/>
    <property type="project" value="TreeGrafter"/>
</dbReference>
<feature type="transmembrane region" description="Helical" evidence="9">
    <location>
        <begin position="435"/>
        <end position="455"/>
    </location>
</feature>
<dbReference type="AlphaFoldDB" id="A0A0V1A8J9"/>
<dbReference type="PANTHER" id="PTHR11003">
    <property type="entry name" value="POTASSIUM CHANNEL, SUBFAMILY K"/>
    <property type="match status" value="1"/>
</dbReference>
<evidence type="ECO:0000259" key="10">
    <source>
        <dbReference type="Pfam" id="PF07885"/>
    </source>
</evidence>
<accession>A0A0V1A8J9</accession>
<evidence type="ECO:0000256" key="7">
    <source>
        <dbReference type="ARBA" id="ARBA00023303"/>
    </source>
</evidence>
<keyword evidence="5 8" id="KW-0406">Ion transport</keyword>
<gene>
    <name evidence="11" type="primary">Kcnk18</name>
    <name evidence="11" type="ORF">T12_15681</name>
</gene>
<dbReference type="EMBL" id="JYDQ01000019">
    <property type="protein sequence ID" value="KRY21077.1"/>
    <property type="molecule type" value="Genomic_DNA"/>
</dbReference>
<evidence type="ECO:0000256" key="3">
    <source>
        <dbReference type="ARBA" id="ARBA00022692"/>
    </source>
</evidence>
<organism evidence="11 12">
    <name type="scientific">Trichinella patagoniensis</name>
    <dbReference type="NCBI Taxonomy" id="990121"/>
    <lineage>
        <taxon>Eukaryota</taxon>
        <taxon>Metazoa</taxon>
        <taxon>Ecdysozoa</taxon>
        <taxon>Nematoda</taxon>
        <taxon>Enoplea</taxon>
        <taxon>Dorylaimia</taxon>
        <taxon>Trichinellida</taxon>
        <taxon>Trichinellidae</taxon>
        <taxon>Trichinella</taxon>
    </lineage>
</organism>
<evidence type="ECO:0000256" key="4">
    <source>
        <dbReference type="ARBA" id="ARBA00022989"/>
    </source>
</evidence>
<proteinExistence type="inferred from homology"/>
<dbReference type="OrthoDB" id="297496at2759"/>
<evidence type="ECO:0000256" key="5">
    <source>
        <dbReference type="ARBA" id="ARBA00023065"/>
    </source>
</evidence>
<dbReference type="InterPro" id="IPR013099">
    <property type="entry name" value="K_chnl_dom"/>
</dbReference>
<keyword evidence="12" id="KW-1185">Reference proteome</keyword>
<feature type="domain" description="Potassium channel" evidence="10">
    <location>
        <begin position="412"/>
        <end position="491"/>
    </location>
</feature>
<dbReference type="PRINTS" id="PR01333">
    <property type="entry name" value="2POREKCHANEL"/>
</dbReference>
<dbReference type="STRING" id="990121.A0A0V1A8J9"/>
<feature type="transmembrane region" description="Helical" evidence="9">
    <location>
        <begin position="402"/>
        <end position="423"/>
    </location>
</feature>
<feature type="transmembrane region" description="Helical" evidence="9">
    <location>
        <begin position="167"/>
        <end position="186"/>
    </location>
</feature>
<dbReference type="GO" id="GO:0022841">
    <property type="term" value="F:potassium ion leak channel activity"/>
    <property type="evidence" value="ECO:0007669"/>
    <property type="project" value="TreeGrafter"/>
</dbReference>
<protein>
    <submittedName>
        <fullName evidence="11">Potassium channel subfamily K member 18</fullName>
    </submittedName>
</protein>
<comment type="caution">
    <text evidence="11">The sequence shown here is derived from an EMBL/GenBank/DDBJ whole genome shotgun (WGS) entry which is preliminary data.</text>
</comment>
<evidence type="ECO:0000256" key="1">
    <source>
        <dbReference type="ARBA" id="ARBA00004141"/>
    </source>
</evidence>
<dbReference type="SUPFAM" id="SSF81324">
    <property type="entry name" value="Voltage-gated potassium channels"/>
    <property type="match status" value="2"/>
</dbReference>
<evidence type="ECO:0000256" key="2">
    <source>
        <dbReference type="ARBA" id="ARBA00022448"/>
    </source>
</evidence>
<feature type="transmembrane region" description="Helical" evidence="9">
    <location>
        <begin position="131"/>
        <end position="155"/>
    </location>
</feature>
<evidence type="ECO:0000256" key="8">
    <source>
        <dbReference type="RuleBase" id="RU003857"/>
    </source>
</evidence>